<name>A0A3B0QN53_9ZZZZ</name>
<proteinExistence type="predicted"/>
<feature type="region of interest" description="Disordered" evidence="1">
    <location>
        <begin position="1"/>
        <end position="40"/>
    </location>
</feature>
<gene>
    <name evidence="2" type="ORF">MNBD_BACTEROID02-549</name>
</gene>
<dbReference type="AlphaFoldDB" id="A0A3B0QN53"/>
<protein>
    <submittedName>
        <fullName evidence="2">Uncharacterized protein</fullName>
    </submittedName>
</protein>
<dbReference type="EMBL" id="UOEB01000054">
    <property type="protein sequence ID" value="VAV83050.1"/>
    <property type="molecule type" value="Genomic_DNA"/>
</dbReference>
<reference evidence="2" key="1">
    <citation type="submission" date="2018-06" db="EMBL/GenBank/DDBJ databases">
        <authorList>
            <person name="Zhirakovskaya E."/>
        </authorList>
    </citation>
    <scope>NUCLEOTIDE SEQUENCE</scope>
</reference>
<accession>A0A3B0QN53</accession>
<organism evidence="2">
    <name type="scientific">hydrothermal vent metagenome</name>
    <dbReference type="NCBI Taxonomy" id="652676"/>
    <lineage>
        <taxon>unclassified sequences</taxon>
        <taxon>metagenomes</taxon>
        <taxon>ecological metagenomes</taxon>
    </lineage>
</organism>
<evidence type="ECO:0000313" key="2">
    <source>
        <dbReference type="EMBL" id="VAV83050.1"/>
    </source>
</evidence>
<evidence type="ECO:0000256" key="1">
    <source>
        <dbReference type="SAM" id="MobiDB-lite"/>
    </source>
</evidence>
<feature type="compositionally biased region" description="Basic residues" evidence="1">
    <location>
        <begin position="31"/>
        <end position="40"/>
    </location>
</feature>
<sequence length="40" mass="4500">MGSKFFGNKSEQPSKKKDKRKSSNSNVKRQSSVKKSGRGR</sequence>